<organism evidence="1 2">
    <name type="scientific">Paenibacillus whitsoniae</name>
    <dbReference type="NCBI Taxonomy" id="2496558"/>
    <lineage>
        <taxon>Bacteria</taxon>
        <taxon>Bacillati</taxon>
        <taxon>Bacillota</taxon>
        <taxon>Bacilli</taxon>
        <taxon>Bacillales</taxon>
        <taxon>Paenibacillaceae</taxon>
        <taxon>Paenibacillus</taxon>
    </lineage>
</organism>
<reference evidence="1 2" key="1">
    <citation type="submission" date="2018-12" db="EMBL/GenBank/DDBJ databases">
        <title>Bacillus ochoae sp. nov., Paenibacillus whitsoniae sp. nov., Paenibacillus spiritus sp. nov. Isolated from the Mars Exploration Rover during spacecraft assembly.</title>
        <authorList>
            <person name="Seuylemezian A."/>
            <person name="Vaishampayan P."/>
        </authorList>
    </citation>
    <scope>NUCLEOTIDE SEQUENCE [LARGE SCALE GENOMIC DNA]</scope>
    <source>
        <strain evidence="1 2">MER 54</strain>
    </source>
</reference>
<name>A0A430J7L6_9BACL</name>
<keyword evidence="2" id="KW-1185">Reference proteome</keyword>
<evidence type="ECO:0000313" key="2">
    <source>
        <dbReference type="Proteomes" id="UP000276128"/>
    </source>
</evidence>
<protein>
    <submittedName>
        <fullName evidence="1">Uncharacterized protein</fullName>
    </submittedName>
</protein>
<dbReference type="AlphaFoldDB" id="A0A430J7L6"/>
<gene>
    <name evidence="1" type="ORF">EJQ19_25150</name>
</gene>
<evidence type="ECO:0000313" key="1">
    <source>
        <dbReference type="EMBL" id="RTE05549.1"/>
    </source>
</evidence>
<dbReference type="OrthoDB" id="2629395at2"/>
<proteinExistence type="predicted"/>
<accession>A0A430J7L6</accession>
<comment type="caution">
    <text evidence="1">The sequence shown here is derived from an EMBL/GenBank/DDBJ whole genome shotgun (WGS) entry which is preliminary data.</text>
</comment>
<dbReference type="Proteomes" id="UP000276128">
    <property type="component" value="Unassembled WGS sequence"/>
</dbReference>
<sequence>MEPRYDEFGIPLARSGVSGRIWALCGMDMDAFEQEVEQYFARGYPGWKVAAISFDERIIWLKDVRRSRRHGR</sequence>
<dbReference type="EMBL" id="RXHU01000082">
    <property type="protein sequence ID" value="RTE05549.1"/>
    <property type="molecule type" value="Genomic_DNA"/>
</dbReference>